<evidence type="ECO:0000313" key="3">
    <source>
        <dbReference type="Proteomes" id="UP000214720"/>
    </source>
</evidence>
<accession>A0A226X3D5</accession>
<gene>
    <name evidence="2" type="ORF">BSU04_14270</name>
</gene>
<dbReference type="Proteomes" id="UP000214720">
    <property type="component" value="Unassembled WGS sequence"/>
</dbReference>
<dbReference type="AlphaFoldDB" id="A0A226X3D5"/>
<dbReference type="InterPro" id="IPR011032">
    <property type="entry name" value="GroES-like_sf"/>
</dbReference>
<dbReference type="EMBL" id="MTHB01000086">
    <property type="protein sequence ID" value="OXC77955.1"/>
    <property type="molecule type" value="Genomic_DNA"/>
</dbReference>
<dbReference type="SUPFAM" id="SSF50129">
    <property type="entry name" value="GroES-like"/>
    <property type="match status" value="1"/>
</dbReference>
<dbReference type="InterPro" id="IPR051397">
    <property type="entry name" value="Zn-ADH-like_protein"/>
</dbReference>
<dbReference type="Pfam" id="PF08240">
    <property type="entry name" value="ADH_N"/>
    <property type="match status" value="1"/>
</dbReference>
<dbReference type="InterPro" id="IPR036291">
    <property type="entry name" value="NAD(P)-bd_dom_sf"/>
</dbReference>
<dbReference type="RefSeq" id="WP_089161080.1">
    <property type="nucleotide sequence ID" value="NZ_MTHB01000086.1"/>
</dbReference>
<organism evidence="2 3">
    <name type="scientific">Caballeronia sordidicola</name>
    <name type="common">Burkholderia sordidicola</name>
    <dbReference type="NCBI Taxonomy" id="196367"/>
    <lineage>
        <taxon>Bacteria</taxon>
        <taxon>Pseudomonadati</taxon>
        <taxon>Pseudomonadota</taxon>
        <taxon>Betaproteobacteria</taxon>
        <taxon>Burkholderiales</taxon>
        <taxon>Burkholderiaceae</taxon>
        <taxon>Caballeronia</taxon>
    </lineage>
</organism>
<dbReference type="Pfam" id="PF00107">
    <property type="entry name" value="ADH_zinc_N"/>
    <property type="match status" value="1"/>
</dbReference>
<evidence type="ECO:0000313" key="2">
    <source>
        <dbReference type="EMBL" id="OXC77955.1"/>
    </source>
</evidence>
<dbReference type="CDD" id="cd08241">
    <property type="entry name" value="QOR1"/>
    <property type="match status" value="1"/>
</dbReference>
<dbReference type="Gene3D" id="3.90.180.10">
    <property type="entry name" value="Medium-chain alcohol dehydrogenases, catalytic domain"/>
    <property type="match status" value="1"/>
</dbReference>
<dbReference type="OrthoDB" id="4190732at2"/>
<dbReference type="SMART" id="SM00829">
    <property type="entry name" value="PKS_ER"/>
    <property type="match status" value="1"/>
</dbReference>
<dbReference type="PANTHER" id="PTHR43677:SF4">
    <property type="entry name" value="QUINONE OXIDOREDUCTASE-LIKE PROTEIN 2"/>
    <property type="match status" value="1"/>
</dbReference>
<sequence length="323" mass="33567">MRAYAGTAYQIDAFSLVDVPVPVPGPGEVRLHIRAAALGFVDGLMVQGRYQIRPPLPYVPGGEIAGVIDAVGPEVAGNLIGRRVATWQLGGGLGEYVVVPANEADPIPDALPFEAAAAMLVDYQTAHYALFHRAQLRAGETILVLGAAGAVASAAVQLALQTGAYVIAAASTNEKRQAALDLGAHASVDYGLDNWRDALKSVAPSGTVDVVFDPVGGSTFEPAFRSLGKDGRHLVLGFTAGRIPSLPANLPLLKSASLVGVDIRHFLASQPEAAQRAKSSLFDLVATGKLKAPQLITYPLAQAAQAIDATTERAKTGKVVVLP</sequence>
<protein>
    <submittedName>
        <fullName evidence="2">Zn-dependent oxidoreductase</fullName>
    </submittedName>
</protein>
<name>A0A226X3D5_CABSO</name>
<dbReference type="InterPro" id="IPR013154">
    <property type="entry name" value="ADH-like_N"/>
</dbReference>
<dbReference type="Gene3D" id="3.40.50.720">
    <property type="entry name" value="NAD(P)-binding Rossmann-like Domain"/>
    <property type="match status" value="1"/>
</dbReference>
<feature type="domain" description="Enoyl reductase (ER)" evidence="1">
    <location>
        <begin position="6"/>
        <end position="321"/>
    </location>
</feature>
<dbReference type="PANTHER" id="PTHR43677">
    <property type="entry name" value="SHORT-CHAIN DEHYDROGENASE/REDUCTASE"/>
    <property type="match status" value="1"/>
</dbReference>
<dbReference type="InterPro" id="IPR020843">
    <property type="entry name" value="ER"/>
</dbReference>
<comment type="caution">
    <text evidence="2">The sequence shown here is derived from an EMBL/GenBank/DDBJ whole genome shotgun (WGS) entry which is preliminary data.</text>
</comment>
<reference evidence="3" key="1">
    <citation type="submission" date="2017-01" db="EMBL/GenBank/DDBJ databases">
        <title>Genome Analysis of Deinococcus marmoris KOPRI26562.</title>
        <authorList>
            <person name="Kim J.H."/>
            <person name="Oh H.-M."/>
        </authorList>
    </citation>
    <scope>NUCLEOTIDE SEQUENCE [LARGE SCALE GENOMIC DNA]</scope>
    <source>
        <strain evidence="3">PAMC 26633</strain>
    </source>
</reference>
<dbReference type="GO" id="GO:0016491">
    <property type="term" value="F:oxidoreductase activity"/>
    <property type="evidence" value="ECO:0007669"/>
    <property type="project" value="InterPro"/>
</dbReference>
<dbReference type="InterPro" id="IPR013149">
    <property type="entry name" value="ADH-like_C"/>
</dbReference>
<dbReference type="SUPFAM" id="SSF51735">
    <property type="entry name" value="NAD(P)-binding Rossmann-fold domains"/>
    <property type="match status" value="1"/>
</dbReference>
<proteinExistence type="predicted"/>
<evidence type="ECO:0000259" key="1">
    <source>
        <dbReference type="SMART" id="SM00829"/>
    </source>
</evidence>